<organism evidence="4 5">
    <name type="scientific">Clavispora lusitaniae</name>
    <name type="common">Candida lusitaniae</name>
    <dbReference type="NCBI Taxonomy" id="36911"/>
    <lineage>
        <taxon>Eukaryota</taxon>
        <taxon>Fungi</taxon>
        <taxon>Dikarya</taxon>
        <taxon>Ascomycota</taxon>
        <taxon>Saccharomycotina</taxon>
        <taxon>Pichiomycetes</taxon>
        <taxon>Metschnikowiaceae</taxon>
        <taxon>Clavispora</taxon>
    </lineage>
</organism>
<feature type="domain" description="Peptidase M16 C-terminal" evidence="3">
    <location>
        <begin position="203"/>
        <end position="375"/>
    </location>
</feature>
<gene>
    <name evidence="4" type="ORF">A9F13_19g00077</name>
</gene>
<dbReference type="InterPro" id="IPR007863">
    <property type="entry name" value="Peptidase_M16_C"/>
</dbReference>
<feature type="region of interest" description="Disordered" evidence="1">
    <location>
        <begin position="1026"/>
        <end position="1081"/>
    </location>
</feature>
<evidence type="ECO:0000259" key="3">
    <source>
        <dbReference type="Pfam" id="PF05193"/>
    </source>
</evidence>
<dbReference type="InterPro" id="IPR011765">
    <property type="entry name" value="Pept_M16_N"/>
</dbReference>
<feature type="compositionally biased region" description="Acidic residues" evidence="1">
    <location>
        <begin position="1047"/>
        <end position="1081"/>
    </location>
</feature>
<dbReference type="FunFam" id="3.30.830.10:FF:000031">
    <property type="entry name" value="Putative zinc metalloprotease"/>
    <property type="match status" value="1"/>
</dbReference>
<sequence>MRFEKCNTPSVMSNFVRQASFDVEYAPAHISKWVSKRTGLQITYVNQPSPVVNGYFAVATEIPDDSGCPHTLEHLVFMGSQKYPYKGLLDNLGNRFFSSTNAWTSVDQTVYTLTTAGWEGFKTLLTIYLDHLFKPTLTNEACLTEVYHIDGKGKEKGVVFSEMQGIENQSWFLTYNELQKTLYAETSGYSSETGGLTSELRHLTNDQIRDFHKAMYRPDNLCVVITGSVDEQELLEIMNEFDNSLSPLSDEPRKRPFVDSPHDMPLNEYIIKRVEFPDKDESMGELVLGWIGPESEKALDNLAVDMVGSYFTDSPISLFNKHLVEIEDPMATEIDYGTDDFIRTGLNFTVSGVPTDRLKEVDAKIKEMIEQSTKEESFDLQYMQQIVRQQMLKFVANTERSSTTFSNVAISEFIYGKKDGTDLEKWTKDLHEFEVLSTWSAKEWCDIIKKYFVDNKCASILGVPSSALNKSTKKENKQRIKDIREKYGEEGLAKLDQELKKAQEKNDLPIPDEVLTQFGKPDPSKIEFIYTKSYRAGANKTDASIYTDDDEFATLIKKDEPEDMPLFLHFEEFKSRFVTVHIIMPTTNVPESLLCYFSLIEEIFSLSIKKPDAYIPYEKVISDINNDLIEFQFDNGLENQFVELASVKIKFEANKYERAIQWLIDVLKYSVFEESRLRVMVEKIINSLPDKKRSSELMMYSSQHRTIYNTASLRKSQDSIYTEKFYRSLLEKLDNGKFSEIEADLETFKSKLFNVANMNAFVVGGCKDLEKPVSSWAKFAQEFSDTKEKFDQFTLEKLPRAFQFKTEEGQKCSGNAHLVTTSASETTHLVSLTTIPTDYLDEDIFKIALASEFLGGVEGPFWRGIRGTGLAYGANIRSLVEAGYLSFTIYRGADAQQAWLTGKKIISDYTSGVLKIDHISIENSIAAIVNELANAESNAYDASINKMVDNLFKKRGASYLKHFLARLNSYTAEDLVYIMKKYFLPLFEPSTSLLFCCLPTGTVDEFSEFMGKVGYNVSVEEIASTQVDGHSEDSHSCGSGCGSDCDSHEEEWETGSEEETDSEEDTDESESEEETDSEEDK</sequence>
<dbReference type="PANTHER" id="PTHR43016:SF16">
    <property type="entry name" value="METALLOPROTEASE, PUTATIVE (AFU_ORTHOLOGUE AFUA_4G07610)-RELATED"/>
    <property type="match status" value="1"/>
</dbReference>
<protein>
    <submittedName>
        <fullName evidence="4">Metalloendopeptidase</fullName>
    </submittedName>
</protein>
<dbReference type="Pfam" id="PF05193">
    <property type="entry name" value="Peptidase_M16_C"/>
    <property type="match status" value="1"/>
</dbReference>
<dbReference type="Proteomes" id="UP000195602">
    <property type="component" value="Unassembled WGS sequence"/>
</dbReference>
<name>A0AA91PWS6_CLALS</name>
<dbReference type="GO" id="GO:0046872">
    <property type="term" value="F:metal ion binding"/>
    <property type="evidence" value="ECO:0007669"/>
    <property type="project" value="InterPro"/>
</dbReference>
<dbReference type="Pfam" id="PF00675">
    <property type="entry name" value="Peptidase_M16"/>
    <property type="match status" value="1"/>
</dbReference>
<comment type="caution">
    <text evidence="4">The sequence shown here is derived from an EMBL/GenBank/DDBJ whole genome shotgun (WGS) entry which is preliminary data.</text>
</comment>
<dbReference type="InterPro" id="IPR011249">
    <property type="entry name" value="Metalloenz_LuxS/M16"/>
</dbReference>
<accession>A0AA91PWS6</accession>
<dbReference type="Gene3D" id="3.30.830.10">
    <property type="entry name" value="Metalloenzyme, LuxS/M16 peptidase-like"/>
    <property type="match status" value="4"/>
</dbReference>
<reference evidence="4 5" key="1">
    <citation type="submission" date="2017-04" db="EMBL/GenBank/DDBJ databases">
        <title>Draft genome of the yeast Clavispora lusitaniae type strain CBS 6936.</title>
        <authorList>
            <person name="Durrens P."/>
            <person name="Klopp C."/>
            <person name="Biteau N."/>
            <person name="Fitton-Ouhabi V."/>
            <person name="Dementhon K."/>
            <person name="Accoceberry I."/>
            <person name="Sherman D.J."/>
            <person name="Noel T."/>
        </authorList>
    </citation>
    <scope>NUCLEOTIDE SEQUENCE [LARGE SCALE GENOMIC DNA]</scope>
    <source>
        <strain evidence="4 5">CBS 6936</strain>
    </source>
</reference>
<dbReference type="PANTHER" id="PTHR43016">
    <property type="entry name" value="PRESEQUENCE PROTEASE"/>
    <property type="match status" value="1"/>
</dbReference>
<dbReference type="KEGG" id="clus:A9F13_19g00077"/>
<evidence type="ECO:0000256" key="1">
    <source>
        <dbReference type="SAM" id="MobiDB-lite"/>
    </source>
</evidence>
<dbReference type="FunFam" id="3.30.830.10:FF:000015">
    <property type="entry name" value="Putative zinc metalloprotease"/>
    <property type="match status" value="1"/>
</dbReference>
<feature type="domain" description="Peptidase M16 N-terminal" evidence="2">
    <location>
        <begin position="61"/>
        <end position="144"/>
    </location>
</feature>
<proteinExistence type="predicted"/>
<dbReference type="AlphaFoldDB" id="A0AA91PWS6"/>
<evidence type="ECO:0000259" key="2">
    <source>
        <dbReference type="Pfam" id="PF00675"/>
    </source>
</evidence>
<evidence type="ECO:0000313" key="5">
    <source>
        <dbReference type="Proteomes" id="UP000195602"/>
    </source>
</evidence>
<dbReference type="SUPFAM" id="SSF63411">
    <property type="entry name" value="LuxS/MPP-like metallohydrolase"/>
    <property type="match status" value="4"/>
</dbReference>
<dbReference type="EMBL" id="LYUB02000019">
    <property type="protein sequence ID" value="OVF06612.1"/>
    <property type="molecule type" value="Genomic_DNA"/>
</dbReference>
<evidence type="ECO:0000313" key="4">
    <source>
        <dbReference type="EMBL" id="OVF06612.1"/>
    </source>
</evidence>